<dbReference type="InterPro" id="IPR050358">
    <property type="entry name" value="RSE1/DDB1/CFT1"/>
</dbReference>
<dbReference type="InterPro" id="IPR036322">
    <property type="entry name" value="WD40_repeat_dom_sf"/>
</dbReference>
<evidence type="ECO:0000259" key="8">
    <source>
        <dbReference type="Pfam" id="PF23726"/>
    </source>
</evidence>
<dbReference type="EMBL" id="CCAG010009842">
    <property type="status" value="NOT_ANNOTATED_CDS"/>
    <property type="molecule type" value="Genomic_DNA"/>
</dbReference>
<feature type="domain" description="RSE1/DDB1/CPSF1 C-terminal" evidence="6">
    <location>
        <begin position="874"/>
        <end position="1195"/>
    </location>
</feature>
<comment type="similarity">
    <text evidence="3">Belongs to the RSE1 family.</text>
</comment>
<evidence type="ECO:0000256" key="4">
    <source>
        <dbReference type="ARBA" id="ARBA00040929"/>
    </source>
</evidence>
<accession>A0A1B0G323</accession>
<dbReference type="FunFam" id="2.130.10.10:FF:000041">
    <property type="entry name" value="Splicing factor 3b subunit 3"/>
    <property type="match status" value="1"/>
</dbReference>
<dbReference type="PANTHER" id="PTHR10644">
    <property type="entry name" value="DNA REPAIR/RNA PROCESSING CPSF FAMILY"/>
    <property type="match status" value="1"/>
</dbReference>
<dbReference type="InterPro" id="IPR015943">
    <property type="entry name" value="WD40/YVTN_repeat-like_dom_sf"/>
</dbReference>
<dbReference type="InterPro" id="IPR004871">
    <property type="entry name" value="RSE1/DDB1/CPSF1_C"/>
</dbReference>
<proteinExistence type="inferred from homology"/>
<evidence type="ECO:0000256" key="3">
    <source>
        <dbReference type="ARBA" id="ARBA00038266"/>
    </source>
</evidence>
<dbReference type="Gene3D" id="1.10.150.910">
    <property type="match status" value="1"/>
</dbReference>
<organism evidence="9 10">
    <name type="scientific">Glossina morsitans morsitans</name>
    <name type="common">Savannah tsetse fly</name>
    <dbReference type="NCBI Taxonomy" id="37546"/>
    <lineage>
        <taxon>Eukaryota</taxon>
        <taxon>Metazoa</taxon>
        <taxon>Ecdysozoa</taxon>
        <taxon>Arthropoda</taxon>
        <taxon>Hexapoda</taxon>
        <taxon>Insecta</taxon>
        <taxon>Pterygota</taxon>
        <taxon>Neoptera</taxon>
        <taxon>Endopterygota</taxon>
        <taxon>Diptera</taxon>
        <taxon>Brachycera</taxon>
        <taxon>Muscomorpha</taxon>
        <taxon>Hippoboscoidea</taxon>
        <taxon>Glossinidae</taxon>
        <taxon>Glossina</taxon>
    </lineage>
</organism>
<dbReference type="Pfam" id="PF23726">
    <property type="entry name" value="Beta-prop_RSE1_2nd"/>
    <property type="match status" value="1"/>
</dbReference>
<dbReference type="VEuPathDB" id="VectorBase:GMOY007725"/>
<evidence type="ECO:0000256" key="1">
    <source>
        <dbReference type="ARBA" id="ARBA00004123"/>
    </source>
</evidence>
<reference evidence="9" key="1">
    <citation type="submission" date="2020-05" db="UniProtKB">
        <authorList>
            <consortium name="EnsemblMetazoa"/>
        </authorList>
    </citation>
    <scope>IDENTIFICATION</scope>
    <source>
        <strain evidence="9">Yale</strain>
    </source>
</reference>
<dbReference type="InterPro" id="IPR058543">
    <property type="entry name" value="Beta-prop_RSE1/DDB1/CPSF1_2nd"/>
</dbReference>
<dbReference type="SUPFAM" id="SSF50978">
    <property type="entry name" value="WD40 repeat-like"/>
    <property type="match status" value="1"/>
</dbReference>
<dbReference type="FunFam" id="1.10.150.910:FF:000002">
    <property type="entry name" value="Splicing factor 3B subunit 3"/>
    <property type="match status" value="1"/>
</dbReference>
<evidence type="ECO:0000256" key="5">
    <source>
        <dbReference type="SAM" id="Phobius"/>
    </source>
</evidence>
<sequence>MYLYNLTLQKATGITHAVHGNFSGSKQQEVLISRGKSLELVRPDSNTGKVHTLLSTEVFGCVRSLMAFRLTGGNKDYIVVGSDSGRIVILEYNPIKNSLERVHQETFGKSGCRRIVPGQYLAIDPKGRAVMIGAVEKQKLAYILNRDAQARLTISSPLEAHKSNTFTYHMVGVDVGFDNPMFACLEIDYEEADNDPTGEAAERTQQTLTFYELDLGLNHVVRKYSEPLEEHANFLISVPGGNDGPSGVLICSENYLTYKNLGDQHDIRCPIPRRRNDLDDPERGMIFICSATHRTKSMYFFLVQTEQGDIFKVTLETDDDVVSEIKLKYFDTVPPAVSMCVLKTGFLFVACEFGNHYLYQIAHLGDDDDEPEFSSAMPLEEGETFFFAPRPLKNLVIVDEMPSFAPIITSQVADLANEDTPQVYVLCGRGPRSSMRVLRHGLEVSEMAVSELPGNPNAVWTVKKRIDDEYDAYIIVSFVNATLVLSIGETVEEVTDSGFLGTTPTLCCASLGEDALVQVYPDGIRHIRSDKRVNEWRAPGKKSITKCAVNQRQVVITLSGRELVYFEMDTTGELNEYTERSEMPAEIMCMALGTVPEGEQRSWFLAVGLADNTVRIISLDPNDCLSPCSMQALPSPAESLCLVEMGQTDSSASGSGPNANEEVGERTNLSKGTIYLNIGLSNGVLLRTVLDPVSGDLADTRTRYLGSRPVKLFRIKMQAAEAVLAMSSRTWLSYYYQNRFHLTPLSYETLEYASGFSSEQCNEGIVAISTNTLRILALEKLGAVFNQVSFALDYTPRTFVIHPDTGRIIIAETDHNAYTEETKNARKQQMAEEMRMAAGEEERELANEMASAFINEVLPEDVFSAPKAGVGLWASQIRAIDPIQGQTLFKVPLSQNEAIMSMAVLKFSITSDGRYYLAVGIAKELMLNPRITNGGFIDIYKIDPTCSQLEFVHRTELEEVPGALCSFHGRLLAGCGRVLRIYDLGKKKLLRKCENKHIPYQIVNIMSMGHRVYVSDVQESVFFIRYKRAENQLIIFADDTHPRWITATTLLDYDSIAIGDKFGNMSIQRLPHSVTDDVDEDPTGTKSLWDRGLLSGASQKSENICSFHVGEVIMSLQKATLIPGGSESLIYTTLSGTVGAFVPFTSREDFDFFQHLEMHMRNENPPLCGRDHLSYRSAYYTVKNIIDGDLCEQYLSIDPSKQKSIAADMFRTPNQMINDEKQYSYAGKSNLRYYLLVVIRKFRIIPYMRTDGGVVLKLIYNLTTAFYPFLFNYIITIIILRSFV</sequence>
<feature type="transmembrane region" description="Helical" evidence="5">
    <location>
        <begin position="1258"/>
        <end position="1280"/>
    </location>
</feature>
<dbReference type="GO" id="GO:0005634">
    <property type="term" value="C:nucleus"/>
    <property type="evidence" value="ECO:0007669"/>
    <property type="project" value="UniProtKB-SubCell"/>
</dbReference>
<dbReference type="Pfam" id="PF10433">
    <property type="entry name" value="Beta-prop_RSE1_1st"/>
    <property type="match status" value="1"/>
</dbReference>
<keyword evidence="5" id="KW-0812">Transmembrane</keyword>
<dbReference type="PhylomeDB" id="A0A1B0G323"/>
<dbReference type="GO" id="GO:0003676">
    <property type="term" value="F:nucleic acid binding"/>
    <property type="evidence" value="ECO:0007669"/>
    <property type="project" value="InterPro"/>
</dbReference>
<dbReference type="InterPro" id="IPR018846">
    <property type="entry name" value="Beta-prop_RSE1/DDB1/CPSF1_1st"/>
</dbReference>
<dbReference type="FunFam" id="2.130.10.10:FF:000027">
    <property type="entry name" value="Splicing factor 3B subunit 3"/>
    <property type="match status" value="1"/>
</dbReference>
<protein>
    <recommendedName>
        <fullName evidence="4">Splicing factor 3B subunit 3</fullName>
    </recommendedName>
</protein>
<keyword evidence="2" id="KW-0539">Nucleus</keyword>
<dbReference type="EnsemblMetazoa" id="GMOY007725-RA">
    <property type="protein sequence ID" value="GMOY007725-PA"/>
    <property type="gene ID" value="GMOY007725"/>
</dbReference>
<evidence type="ECO:0000313" key="10">
    <source>
        <dbReference type="Proteomes" id="UP000092444"/>
    </source>
</evidence>
<dbReference type="STRING" id="37546.A0A1B0G323"/>
<evidence type="ECO:0000259" key="7">
    <source>
        <dbReference type="Pfam" id="PF10433"/>
    </source>
</evidence>
<feature type="domain" description="RSE1/DDB1/CPSF1 first beta-propeller" evidence="7">
    <location>
        <begin position="14"/>
        <end position="401"/>
    </location>
</feature>
<dbReference type="Pfam" id="PF03178">
    <property type="entry name" value="CPSF_A"/>
    <property type="match status" value="1"/>
</dbReference>
<dbReference type="Gene3D" id="2.130.10.10">
    <property type="entry name" value="YVTN repeat-like/Quinoprotein amine dehydrogenase"/>
    <property type="match status" value="3"/>
</dbReference>
<evidence type="ECO:0000259" key="6">
    <source>
        <dbReference type="Pfam" id="PF03178"/>
    </source>
</evidence>
<feature type="domain" description="RSE1/DDB1/CPSF1 second beta-propeller" evidence="8">
    <location>
        <begin position="445"/>
        <end position="777"/>
    </location>
</feature>
<name>A0A1B0G323_GLOMM</name>
<comment type="subcellular location">
    <subcellularLocation>
        <location evidence="1">Nucleus</location>
    </subcellularLocation>
</comment>
<evidence type="ECO:0000313" key="9">
    <source>
        <dbReference type="EnsemblMetazoa" id="GMOY007725-PA"/>
    </source>
</evidence>
<keyword evidence="5" id="KW-1133">Transmembrane helix</keyword>
<evidence type="ECO:0000256" key="2">
    <source>
        <dbReference type="ARBA" id="ARBA00023242"/>
    </source>
</evidence>
<keyword evidence="10" id="KW-1185">Reference proteome</keyword>
<dbReference type="Proteomes" id="UP000092444">
    <property type="component" value="Unassembled WGS sequence"/>
</dbReference>
<keyword evidence="5" id="KW-0472">Membrane</keyword>